<gene>
    <name evidence="1" type="ORF">SAMN04488071_3045</name>
</gene>
<dbReference type="EMBL" id="FNAK01000007">
    <property type="protein sequence ID" value="SDE49162.1"/>
    <property type="molecule type" value="Genomic_DNA"/>
</dbReference>
<name>A0A1G7DC88_9PROT</name>
<evidence type="ECO:0000313" key="1">
    <source>
        <dbReference type="EMBL" id="SDE49162.1"/>
    </source>
</evidence>
<dbReference type="OrthoDB" id="9928866at2"/>
<protein>
    <recommendedName>
        <fullName evidence="3">DUF945 domain-containing protein</fullName>
    </recommendedName>
</protein>
<keyword evidence="2" id="KW-1185">Reference proteome</keyword>
<sequence length="530" mass="57200">MGRTAILTTAVVGAAAIGGYFFLANSFEAQVQAQVDSIISNPDLDVDVTYDSLKTDLFSGTAMIEGIKVINPERPDSEATVKSVNLDIGFNPIAGSATVDGFRIEGLDFSEKDGSFSLESGEVRGADLPAVMTAFQEETLQDWPFTLVEVQGAKMEGTPANNPSQKVMMSLNTARMATNGDLTRVNEFLIDDFVLNAANNGSFTLGRYEVTGFDIGWIKDLIAMNRAPEDEEGSGDALEMAAAASLAKASLNYMGIDSFKIEDFKFDMPMQGMAMSFKEISVKDLVRPADLVLGGTMKIDAFELKGMQNTSPQAMQILTLADLDTIRIDMDTSTRFEKATDAVTTVTTLALDKLIKLQSEGTIGGIDAARMSEKLLAYQTEQMLEAFRAADAETPPQQDPFAQVLEALSVYTGYYDSVDLTLGLEDQGLISRSLKVYSALSGMPEDQLREQFTMMAIAQTAPALGEGAPENLADVIQAYMAPQSQPMRISMRSLVPMTEEALNGITPQTWQDVFGLKLETVASTGTPASN</sequence>
<evidence type="ECO:0008006" key="3">
    <source>
        <dbReference type="Google" id="ProtNLM"/>
    </source>
</evidence>
<accession>A0A1G7DC88</accession>
<organism evidence="1 2">
    <name type="scientific">Kordiimonas lacus</name>
    <dbReference type="NCBI Taxonomy" id="637679"/>
    <lineage>
        <taxon>Bacteria</taxon>
        <taxon>Pseudomonadati</taxon>
        <taxon>Pseudomonadota</taxon>
        <taxon>Alphaproteobacteria</taxon>
        <taxon>Kordiimonadales</taxon>
        <taxon>Kordiimonadaceae</taxon>
        <taxon>Kordiimonas</taxon>
    </lineage>
</organism>
<evidence type="ECO:0000313" key="2">
    <source>
        <dbReference type="Proteomes" id="UP000183685"/>
    </source>
</evidence>
<dbReference type="RefSeq" id="WP_068305058.1">
    <property type="nucleotide sequence ID" value="NZ_FNAK01000007.1"/>
</dbReference>
<dbReference type="Proteomes" id="UP000183685">
    <property type="component" value="Unassembled WGS sequence"/>
</dbReference>
<proteinExistence type="predicted"/>
<reference evidence="1 2" key="1">
    <citation type="submission" date="2016-10" db="EMBL/GenBank/DDBJ databases">
        <authorList>
            <person name="de Groot N.N."/>
        </authorList>
    </citation>
    <scope>NUCLEOTIDE SEQUENCE [LARGE SCALE GENOMIC DNA]</scope>
    <source>
        <strain evidence="1 2">CGMCC 1.9109</strain>
    </source>
</reference>
<dbReference type="AlphaFoldDB" id="A0A1G7DC88"/>